<dbReference type="FunFam" id="1.10.486.10:FF:000003">
    <property type="entry name" value="ATP-dependent DNA helicase"/>
    <property type="match status" value="1"/>
</dbReference>
<dbReference type="Pfam" id="PF21196">
    <property type="entry name" value="PcrA_UvrD_tudor"/>
    <property type="match status" value="1"/>
</dbReference>
<keyword evidence="6 11" id="KW-0238">DNA-binding</keyword>
<keyword evidence="15" id="KW-1185">Reference proteome</keyword>
<evidence type="ECO:0000256" key="1">
    <source>
        <dbReference type="ARBA" id="ARBA00009922"/>
    </source>
</evidence>
<organism evidence="14 15">
    <name type="scientific">Caldanaerobius fijiensis DSM 17918</name>
    <dbReference type="NCBI Taxonomy" id="1121256"/>
    <lineage>
        <taxon>Bacteria</taxon>
        <taxon>Bacillati</taxon>
        <taxon>Bacillota</taxon>
        <taxon>Clostridia</taxon>
        <taxon>Thermoanaerobacterales</taxon>
        <taxon>Thermoanaerobacteraceae</taxon>
        <taxon>Caldanaerobius</taxon>
    </lineage>
</organism>
<dbReference type="InterPro" id="IPR000212">
    <property type="entry name" value="DNA_helicase_UvrD/REP"/>
</dbReference>
<dbReference type="Gene3D" id="1.10.486.10">
    <property type="entry name" value="PCRA, domain 4"/>
    <property type="match status" value="1"/>
</dbReference>
<dbReference type="GO" id="GO:0009314">
    <property type="term" value="P:response to radiation"/>
    <property type="evidence" value="ECO:0007669"/>
    <property type="project" value="UniProtKB-ARBA"/>
</dbReference>
<feature type="domain" description="UvrD-like helicase C-terminal" evidence="13">
    <location>
        <begin position="286"/>
        <end position="558"/>
    </location>
</feature>
<dbReference type="GO" id="GO:0033202">
    <property type="term" value="C:DNA helicase complex"/>
    <property type="evidence" value="ECO:0007669"/>
    <property type="project" value="TreeGrafter"/>
</dbReference>
<evidence type="ECO:0000313" key="15">
    <source>
        <dbReference type="Proteomes" id="UP000184088"/>
    </source>
</evidence>
<accession>A0A1M5CIA6</accession>
<evidence type="ECO:0000256" key="4">
    <source>
        <dbReference type="ARBA" id="ARBA00022806"/>
    </source>
</evidence>
<feature type="domain" description="UvrD-like helicase ATP-binding" evidence="12">
    <location>
        <begin position="5"/>
        <end position="285"/>
    </location>
</feature>
<gene>
    <name evidence="14" type="ORF">SAMN02746089_02134</name>
</gene>
<proteinExistence type="inferred from homology"/>
<dbReference type="OrthoDB" id="9810135at2"/>
<evidence type="ECO:0000256" key="10">
    <source>
        <dbReference type="PROSITE-ProRule" id="PRU00560"/>
    </source>
</evidence>
<dbReference type="Pfam" id="PF13361">
    <property type="entry name" value="UvrD_C"/>
    <property type="match status" value="1"/>
</dbReference>
<dbReference type="PROSITE" id="PS51198">
    <property type="entry name" value="UVRD_HELICASE_ATP_BIND"/>
    <property type="match status" value="1"/>
</dbReference>
<feature type="binding site" evidence="10">
    <location>
        <begin position="26"/>
        <end position="33"/>
    </location>
    <ligand>
        <name>ATP</name>
        <dbReference type="ChEBI" id="CHEBI:30616"/>
    </ligand>
</feature>
<dbReference type="CDD" id="cd17932">
    <property type="entry name" value="DEXQc_UvrD"/>
    <property type="match status" value="1"/>
</dbReference>
<dbReference type="PROSITE" id="PS51217">
    <property type="entry name" value="UVRD_HELICASE_CTER"/>
    <property type="match status" value="1"/>
</dbReference>
<evidence type="ECO:0000256" key="5">
    <source>
        <dbReference type="ARBA" id="ARBA00022840"/>
    </source>
</evidence>
<dbReference type="GO" id="GO:0000725">
    <property type="term" value="P:recombinational repair"/>
    <property type="evidence" value="ECO:0007669"/>
    <property type="project" value="TreeGrafter"/>
</dbReference>
<dbReference type="GO" id="GO:0006260">
    <property type="term" value="P:DNA replication"/>
    <property type="evidence" value="ECO:0007669"/>
    <property type="project" value="InterPro"/>
</dbReference>
<evidence type="ECO:0000259" key="12">
    <source>
        <dbReference type="PROSITE" id="PS51198"/>
    </source>
</evidence>
<dbReference type="Gene3D" id="1.10.10.160">
    <property type="match status" value="1"/>
</dbReference>
<dbReference type="RefSeq" id="WP_073345104.1">
    <property type="nucleotide sequence ID" value="NZ_FQVH01000028.1"/>
</dbReference>
<dbReference type="PANTHER" id="PTHR11070:SF2">
    <property type="entry name" value="ATP-DEPENDENT DNA HELICASE SRS2"/>
    <property type="match status" value="1"/>
</dbReference>
<dbReference type="GO" id="GO:0005829">
    <property type="term" value="C:cytosol"/>
    <property type="evidence" value="ECO:0007669"/>
    <property type="project" value="TreeGrafter"/>
</dbReference>
<dbReference type="Gene3D" id="3.40.50.300">
    <property type="entry name" value="P-loop containing nucleotide triphosphate hydrolases"/>
    <property type="match status" value="2"/>
</dbReference>
<sequence length="737" mass="83862">MDLIDSLNEAQRNAVLATEGPLLILAGAGSGKTRVITHRIAYLIKEKGVSPYNILAITFTNKAAREMRERVEALLGGEARDIWIMTFHAACVRILRRDIEHIGYSRSFVIYDASDQLTLLKNCIKELDLNEKLYDPKAMLSAISKAKDKMIGPDEYAKAYGEDFRNKKIGDIYRLYQDKLKKNNALDFDDIILKTIELFKSNPEVLDYYQRRFKYIMVDEYQDTNAAQYQLIKLLSSYHQNLCVVGDDDQSIYGWRGADIRNILDFEKDFKNTKVIKLEQNYRSTKQILEAANEVVANNKGRKAKKLWTANDDGTPITVYTAADEHDEAEYAIMRILEGVAQGKSFGDYAILYRTNAQSRVFEDVLNREGIPYKMVGGLRFYDRKEIKDIIAYLRVLQNPLDDISLRRIVNVPRRGIGEGTLSKLDESAAKRGISLYDAMMECDDILPGRTARTIGKFVEMMSELMAVKEVATVTQLINEVLDRTGYIKELEKDDSEENQSRIQNLQEFLTVAQEFENKSEDKSLQAFLENISLVTDVDNLDENEDAVILMTLHGAKGLEFDNVFLVGMEEGVFPLSRAMLDEAQLEEERRLCYVGITRARKKLYITHALQRNIYGSVNYNPVSRFVEEIPEHLIEHEGYEAGGVSRSERKYIAATAEPRRTGTLFTQDQGDFGVPLTHRHKRDRSAVKFTEGQKVQHAKWGIGTVVEASDSEVVVVFDSVGSKRLAVDFAPLKVIE</sequence>
<dbReference type="SUPFAM" id="SSF52540">
    <property type="entry name" value="P-loop containing nucleoside triphosphate hydrolases"/>
    <property type="match status" value="1"/>
</dbReference>
<evidence type="ECO:0000256" key="7">
    <source>
        <dbReference type="ARBA" id="ARBA00023235"/>
    </source>
</evidence>
<keyword evidence="7" id="KW-0413">Isomerase</keyword>
<evidence type="ECO:0000256" key="8">
    <source>
        <dbReference type="ARBA" id="ARBA00034617"/>
    </source>
</evidence>
<dbReference type="AlphaFoldDB" id="A0A1M5CIA6"/>
<dbReference type="GO" id="GO:0003677">
    <property type="term" value="F:DNA binding"/>
    <property type="evidence" value="ECO:0007669"/>
    <property type="project" value="UniProtKB-KW"/>
</dbReference>
<dbReference type="InterPro" id="IPR014017">
    <property type="entry name" value="DNA_helicase_UvrD-like_C"/>
</dbReference>
<dbReference type="InterPro" id="IPR027417">
    <property type="entry name" value="P-loop_NTPase"/>
</dbReference>
<dbReference type="PANTHER" id="PTHR11070">
    <property type="entry name" value="UVRD / RECB / PCRA DNA HELICASE FAMILY MEMBER"/>
    <property type="match status" value="1"/>
</dbReference>
<comment type="catalytic activity">
    <reaction evidence="8">
        <text>Couples ATP hydrolysis with the unwinding of duplex DNA by translocating in the 3'-5' direction.</text>
        <dbReference type="EC" id="5.6.2.4"/>
    </reaction>
</comment>
<dbReference type="CDD" id="cd18807">
    <property type="entry name" value="SF1_C_UvrD"/>
    <property type="match status" value="1"/>
</dbReference>
<dbReference type="NCBIfam" id="TIGR01073">
    <property type="entry name" value="pcrA"/>
    <property type="match status" value="1"/>
</dbReference>
<name>A0A1M5CIA6_9THEO</name>
<dbReference type="STRING" id="1121256.SAMN02746089_02134"/>
<dbReference type="Pfam" id="PF00580">
    <property type="entry name" value="UvrD-helicase"/>
    <property type="match status" value="1"/>
</dbReference>
<dbReference type="Proteomes" id="UP000184088">
    <property type="component" value="Unassembled WGS sequence"/>
</dbReference>
<evidence type="ECO:0000256" key="9">
    <source>
        <dbReference type="ARBA" id="ARBA00048988"/>
    </source>
</evidence>
<dbReference type="FunFam" id="1.10.10.160:FF:000001">
    <property type="entry name" value="ATP-dependent DNA helicase"/>
    <property type="match status" value="1"/>
</dbReference>
<evidence type="ECO:0000256" key="6">
    <source>
        <dbReference type="ARBA" id="ARBA00023125"/>
    </source>
</evidence>
<comment type="catalytic activity">
    <reaction evidence="9 11">
        <text>ATP + H2O = ADP + phosphate + H(+)</text>
        <dbReference type="Rhea" id="RHEA:13065"/>
        <dbReference type="ChEBI" id="CHEBI:15377"/>
        <dbReference type="ChEBI" id="CHEBI:15378"/>
        <dbReference type="ChEBI" id="CHEBI:30616"/>
        <dbReference type="ChEBI" id="CHEBI:43474"/>
        <dbReference type="ChEBI" id="CHEBI:456216"/>
        <dbReference type="EC" id="5.6.2.4"/>
    </reaction>
</comment>
<protein>
    <recommendedName>
        <fullName evidence="11">ATP-dependent DNA helicase</fullName>
        <ecNumber evidence="11">5.6.2.4</ecNumber>
    </recommendedName>
</protein>
<evidence type="ECO:0000313" key="14">
    <source>
        <dbReference type="EMBL" id="SHF54494.1"/>
    </source>
</evidence>
<keyword evidence="5 10" id="KW-0067">ATP-binding</keyword>
<comment type="similarity">
    <text evidence="1 11">Belongs to the helicase family. UvrD subfamily.</text>
</comment>
<evidence type="ECO:0000256" key="3">
    <source>
        <dbReference type="ARBA" id="ARBA00022801"/>
    </source>
</evidence>
<dbReference type="GO" id="GO:0005524">
    <property type="term" value="F:ATP binding"/>
    <property type="evidence" value="ECO:0007669"/>
    <property type="project" value="UniProtKB-UniRule"/>
</dbReference>
<dbReference type="EC" id="5.6.2.4" evidence="11"/>
<evidence type="ECO:0000259" key="13">
    <source>
        <dbReference type="PROSITE" id="PS51217"/>
    </source>
</evidence>
<dbReference type="InterPro" id="IPR013986">
    <property type="entry name" value="DExx_box_DNA_helicase_dom_sf"/>
</dbReference>
<dbReference type="EMBL" id="FQVH01000028">
    <property type="protein sequence ID" value="SHF54494.1"/>
    <property type="molecule type" value="Genomic_DNA"/>
</dbReference>
<reference evidence="14 15" key="1">
    <citation type="submission" date="2016-11" db="EMBL/GenBank/DDBJ databases">
        <authorList>
            <person name="Jaros S."/>
            <person name="Januszkiewicz K."/>
            <person name="Wedrychowicz H."/>
        </authorList>
    </citation>
    <scope>NUCLEOTIDE SEQUENCE [LARGE SCALE GENOMIC DNA]</scope>
    <source>
        <strain evidence="14 15">DSM 17918</strain>
    </source>
</reference>
<keyword evidence="2 10" id="KW-0547">Nucleotide-binding</keyword>
<dbReference type="GO" id="GO:0043138">
    <property type="term" value="F:3'-5' DNA helicase activity"/>
    <property type="evidence" value="ECO:0007669"/>
    <property type="project" value="UniProtKB-EC"/>
</dbReference>
<dbReference type="GO" id="GO:0016887">
    <property type="term" value="F:ATP hydrolysis activity"/>
    <property type="evidence" value="ECO:0007669"/>
    <property type="project" value="RHEA"/>
</dbReference>
<evidence type="ECO:0000256" key="11">
    <source>
        <dbReference type="RuleBase" id="RU364053"/>
    </source>
</evidence>
<dbReference type="InterPro" id="IPR014016">
    <property type="entry name" value="UvrD-like_ATP-bd"/>
</dbReference>
<keyword evidence="3 10" id="KW-0378">Hydrolase</keyword>
<keyword evidence="4 10" id="KW-0347">Helicase</keyword>
<evidence type="ECO:0000256" key="2">
    <source>
        <dbReference type="ARBA" id="ARBA00022741"/>
    </source>
</evidence>
<dbReference type="InterPro" id="IPR005751">
    <property type="entry name" value="ATP-dep_DNA_helicase_PcrA"/>
</dbReference>